<dbReference type="Gene3D" id="2.60.210.10">
    <property type="entry name" value="Apoptosis, Tumor Necrosis Factor Receptor Associated Protein 2, Chain A"/>
    <property type="match status" value="1"/>
</dbReference>
<feature type="domain" description="MATH" evidence="1">
    <location>
        <begin position="7"/>
        <end position="134"/>
    </location>
</feature>
<gene>
    <name evidence="2" type="ORF">TNCT_511881</name>
</gene>
<reference evidence="2" key="1">
    <citation type="submission" date="2020-07" db="EMBL/GenBank/DDBJ databases">
        <title>Multicomponent nature underlies the extraordinary mechanical properties of spider dragline silk.</title>
        <authorList>
            <person name="Kono N."/>
            <person name="Nakamura H."/>
            <person name="Mori M."/>
            <person name="Yoshida Y."/>
            <person name="Ohtoshi R."/>
            <person name="Malay A.D."/>
            <person name="Moran D.A.P."/>
            <person name="Tomita M."/>
            <person name="Numata K."/>
            <person name="Arakawa K."/>
        </authorList>
    </citation>
    <scope>NUCLEOTIDE SEQUENCE</scope>
</reference>
<protein>
    <recommendedName>
        <fullName evidence="1">MATH domain-containing protein</fullName>
    </recommendedName>
</protein>
<dbReference type="SUPFAM" id="SSF49599">
    <property type="entry name" value="TRAF domain-like"/>
    <property type="match status" value="1"/>
</dbReference>
<evidence type="ECO:0000313" key="3">
    <source>
        <dbReference type="Proteomes" id="UP000887116"/>
    </source>
</evidence>
<keyword evidence="3" id="KW-1185">Reference proteome</keyword>
<evidence type="ECO:0000259" key="1">
    <source>
        <dbReference type="PROSITE" id="PS50144"/>
    </source>
</evidence>
<dbReference type="PROSITE" id="PS50144">
    <property type="entry name" value="MATH"/>
    <property type="match status" value="1"/>
</dbReference>
<dbReference type="EMBL" id="BMAO01009125">
    <property type="protein sequence ID" value="GFR28856.1"/>
    <property type="molecule type" value="Genomic_DNA"/>
</dbReference>
<name>A0A8X6LZS0_TRICU</name>
<dbReference type="Proteomes" id="UP000887116">
    <property type="component" value="Unassembled WGS sequence"/>
</dbReference>
<evidence type="ECO:0000313" key="2">
    <source>
        <dbReference type="EMBL" id="GFR28856.1"/>
    </source>
</evidence>
<proteinExistence type="predicted"/>
<accession>A0A8X6LZS0</accession>
<dbReference type="CDD" id="cd00121">
    <property type="entry name" value="MATH"/>
    <property type="match status" value="1"/>
</dbReference>
<comment type="caution">
    <text evidence="2">The sequence shown here is derived from an EMBL/GenBank/DDBJ whole genome shotgun (WGS) entry which is preliminary data.</text>
</comment>
<dbReference type="OrthoDB" id="6435871at2759"/>
<organism evidence="2 3">
    <name type="scientific">Trichonephila clavata</name>
    <name type="common">Joro spider</name>
    <name type="synonym">Nephila clavata</name>
    <dbReference type="NCBI Taxonomy" id="2740835"/>
    <lineage>
        <taxon>Eukaryota</taxon>
        <taxon>Metazoa</taxon>
        <taxon>Ecdysozoa</taxon>
        <taxon>Arthropoda</taxon>
        <taxon>Chelicerata</taxon>
        <taxon>Arachnida</taxon>
        <taxon>Araneae</taxon>
        <taxon>Araneomorphae</taxon>
        <taxon>Entelegynae</taxon>
        <taxon>Araneoidea</taxon>
        <taxon>Nephilidae</taxon>
        <taxon>Trichonephila</taxon>
    </lineage>
</organism>
<dbReference type="Pfam" id="PF22486">
    <property type="entry name" value="MATH_2"/>
    <property type="match status" value="1"/>
</dbReference>
<sequence length="338" mass="38949">MNFEREGYTFVWKVENLSCAWQRVGKKIESPIFTLDAIEKTRWRLVLYPKGEKIGNYISLYLKRLEGSKGSKVIAIDYELSFLTRDGEILKPNFVSNDTFQKGQAKGASQFKMRDETFQSKCVDEDILTAYCRIWVSSRKNTGSARIFASTIINIDKFSFVWDIENFSKMEISQRNDYVIKSALGDHMVTLELFLTVDNSDELINIYVKTFNQNIKFFRLNSCLLDATGNRTNSGMQEFRAKDLLAGEKLILISKKKLVEKKNIYLPNDILSLNCECDFSTKIAFEGIERIEHGISSKFKKERTENILSMPSIPLVDALRSMYSEGLFCDTELLTRAF</sequence>
<dbReference type="InterPro" id="IPR008974">
    <property type="entry name" value="TRAF-like"/>
</dbReference>
<dbReference type="AlphaFoldDB" id="A0A8X6LZS0"/>
<dbReference type="InterPro" id="IPR002083">
    <property type="entry name" value="MATH/TRAF_dom"/>
</dbReference>